<dbReference type="EMBL" id="BLAD01000054">
    <property type="protein sequence ID" value="GES02006.1"/>
    <property type="molecule type" value="Genomic_DNA"/>
</dbReference>
<reference evidence="1 2" key="1">
    <citation type="submission" date="2019-10" db="EMBL/GenBank/DDBJ databases">
        <title>Whole genome shotgun sequence of Acrocarpospora corrugata NBRC 13972.</title>
        <authorList>
            <person name="Ichikawa N."/>
            <person name="Kimura A."/>
            <person name="Kitahashi Y."/>
            <person name="Komaki H."/>
            <person name="Oguchi A."/>
        </authorList>
    </citation>
    <scope>NUCLEOTIDE SEQUENCE [LARGE SCALE GENOMIC DNA]</scope>
    <source>
        <strain evidence="1 2">NBRC 13972</strain>
    </source>
</reference>
<dbReference type="AlphaFoldDB" id="A0A5M3VZR5"/>
<keyword evidence="2" id="KW-1185">Reference proteome</keyword>
<comment type="caution">
    <text evidence="1">The sequence shown here is derived from an EMBL/GenBank/DDBJ whole genome shotgun (WGS) entry which is preliminary data.</text>
</comment>
<name>A0A5M3VZR5_9ACTN</name>
<sequence length="114" mass="13116">MHGIVWNEMTIRDFEEIGNPAIQKEIIILAEEEVRFPPREHREDEGWIKGKIGEMAWRRAISTKRGSDPPEELSEYCLVYRRPTDKEYREAGGGHAAITVTRILHNSMLAVDGL</sequence>
<dbReference type="OrthoDB" id="3541611at2"/>
<proteinExistence type="predicted"/>
<evidence type="ECO:0000313" key="1">
    <source>
        <dbReference type="EMBL" id="GES02006.1"/>
    </source>
</evidence>
<protein>
    <submittedName>
        <fullName evidence="1">Uncharacterized protein</fullName>
    </submittedName>
</protein>
<organism evidence="1 2">
    <name type="scientific">Acrocarpospora corrugata</name>
    <dbReference type="NCBI Taxonomy" id="35763"/>
    <lineage>
        <taxon>Bacteria</taxon>
        <taxon>Bacillati</taxon>
        <taxon>Actinomycetota</taxon>
        <taxon>Actinomycetes</taxon>
        <taxon>Streptosporangiales</taxon>
        <taxon>Streptosporangiaceae</taxon>
        <taxon>Acrocarpospora</taxon>
    </lineage>
</organism>
<dbReference type="Proteomes" id="UP000334990">
    <property type="component" value="Unassembled WGS sequence"/>
</dbReference>
<dbReference type="RefSeq" id="WP_155338255.1">
    <property type="nucleotide sequence ID" value="NZ_BAAABN010000077.1"/>
</dbReference>
<evidence type="ECO:0000313" key="2">
    <source>
        <dbReference type="Proteomes" id="UP000334990"/>
    </source>
</evidence>
<accession>A0A5M3VZR5</accession>
<gene>
    <name evidence="1" type="ORF">Acor_40710</name>
</gene>